<comment type="function">
    <text evidence="7">Stabilizer subunit of the dolichol-phosphate mannose (DPM) synthase complex; tethers catalytic subunit to the ER.</text>
</comment>
<comment type="pathway">
    <text evidence="7">Protein modification; protein glycosylation.</text>
</comment>
<name>A0A5B0M5L0_PUCGR</name>
<feature type="transmembrane region" description="Helical" evidence="7">
    <location>
        <begin position="28"/>
        <end position="48"/>
    </location>
</feature>
<dbReference type="EMBL" id="VSWC01000170">
    <property type="protein sequence ID" value="KAA1071821.1"/>
    <property type="molecule type" value="Genomic_DNA"/>
</dbReference>
<evidence type="ECO:0000256" key="4">
    <source>
        <dbReference type="ARBA" id="ARBA00022824"/>
    </source>
</evidence>
<organism evidence="8 10">
    <name type="scientific">Puccinia graminis f. sp. tritici</name>
    <dbReference type="NCBI Taxonomy" id="56615"/>
    <lineage>
        <taxon>Eukaryota</taxon>
        <taxon>Fungi</taxon>
        <taxon>Dikarya</taxon>
        <taxon>Basidiomycota</taxon>
        <taxon>Pucciniomycotina</taxon>
        <taxon>Pucciniomycetes</taxon>
        <taxon>Pucciniales</taxon>
        <taxon>Pucciniaceae</taxon>
        <taxon>Puccinia</taxon>
    </lineage>
</organism>
<dbReference type="EMBL" id="VDEP01000174">
    <property type="protein sequence ID" value="KAA1125837.1"/>
    <property type="molecule type" value="Genomic_DNA"/>
</dbReference>
<reference evidence="10 11" key="1">
    <citation type="submission" date="2019-05" db="EMBL/GenBank/DDBJ databases">
        <title>Emergence of the Ug99 lineage of the wheat stem rust pathogen through somatic hybridization.</title>
        <authorList>
            <person name="Li F."/>
            <person name="Upadhyaya N.M."/>
            <person name="Sperschneider J."/>
            <person name="Matny O."/>
            <person name="Nguyen-Phuc H."/>
            <person name="Mago R."/>
            <person name="Raley C."/>
            <person name="Miller M.E."/>
            <person name="Silverstein K.A.T."/>
            <person name="Henningsen E."/>
            <person name="Hirsch C.D."/>
            <person name="Visser B."/>
            <person name="Pretorius Z.A."/>
            <person name="Steffenson B.J."/>
            <person name="Schwessinger B."/>
            <person name="Dodds P.N."/>
            <person name="Figueroa M."/>
        </authorList>
    </citation>
    <scope>NUCLEOTIDE SEQUENCE [LARGE SCALE GENOMIC DNA]</scope>
    <source>
        <strain evidence="8">21-0</strain>
        <strain evidence="9 11">Ug99</strain>
    </source>
</reference>
<comment type="subunit">
    <text evidence="7">Component of the dolichol-phosphate mannose (DPM) synthase complex.</text>
</comment>
<evidence type="ECO:0000256" key="3">
    <source>
        <dbReference type="ARBA" id="ARBA00022692"/>
    </source>
</evidence>
<evidence type="ECO:0000256" key="1">
    <source>
        <dbReference type="ARBA" id="ARBA00004477"/>
    </source>
</evidence>
<evidence type="ECO:0000313" key="9">
    <source>
        <dbReference type="EMBL" id="KAA1125837.1"/>
    </source>
</evidence>
<protein>
    <recommendedName>
        <fullName evidence="7">Dolichol-phosphate mannosyltransferase subunit 3</fullName>
    </recommendedName>
</protein>
<evidence type="ECO:0000256" key="5">
    <source>
        <dbReference type="ARBA" id="ARBA00022989"/>
    </source>
</evidence>
<keyword evidence="10" id="KW-1185">Reference proteome</keyword>
<evidence type="ECO:0000313" key="10">
    <source>
        <dbReference type="Proteomes" id="UP000324748"/>
    </source>
</evidence>
<keyword evidence="3 7" id="KW-0812">Transmembrane</keyword>
<comment type="subcellular location">
    <subcellularLocation>
        <location evidence="1 7">Endoplasmic reticulum membrane</location>
        <topology evidence="1 7">Multi-pass membrane protein</topology>
    </subcellularLocation>
</comment>
<evidence type="ECO:0000256" key="2">
    <source>
        <dbReference type="ARBA" id="ARBA00010430"/>
    </source>
</evidence>
<dbReference type="Proteomes" id="UP000325313">
    <property type="component" value="Unassembled WGS sequence"/>
</dbReference>
<evidence type="ECO:0000256" key="7">
    <source>
        <dbReference type="RuleBase" id="RU365085"/>
    </source>
</evidence>
<keyword evidence="4 7" id="KW-0256">Endoplasmic reticulum</keyword>
<sequence>MGRETAERPGSAGCILPSTGKRNPGQKLIGYLLGFLAVYYSSFFLFFSNNNNNNNTSVGGNRASTFEYNAVSLGLVPIGLSVVVFGSVCLTKILLDISISNHPKIHEEAYHELLSDIRMAKEDLRSKGISVD</sequence>
<keyword evidence="5 7" id="KW-1133">Transmembrane helix</keyword>
<evidence type="ECO:0000313" key="11">
    <source>
        <dbReference type="Proteomes" id="UP000325313"/>
    </source>
</evidence>
<feature type="transmembrane region" description="Helical" evidence="7">
    <location>
        <begin position="68"/>
        <end position="95"/>
    </location>
</feature>
<dbReference type="GO" id="GO:0005789">
    <property type="term" value="C:endoplasmic reticulum membrane"/>
    <property type="evidence" value="ECO:0007669"/>
    <property type="project" value="UniProtKB-SubCell"/>
</dbReference>
<dbReference type="UniPathway" id="UPA00378"/>
<evidence type="ECO:0000256" key="6">
    <source>
        <dbReference type="ARBA" id="ARBA00023136"/>
    </source>
</evidence>
<dbReference type="AlphaFoldDB" id="A0A5B0M5L0"/>
<comment type="similarity">
    <text evidence="2 7">Belongs to the DPM3 family.</text>
</comment>
<comment type="caution">
    <text evidence="8">The sequence shown here is derived from an EMBL/GenBank/DDBJ whole genome shotgun (WGS) entry which is preliminary data.</text>
</comment>
<dbReference type="Pfam" id="PF08285">
    <property type="entry name" value="DPM3"/>
    <property type="match status" value="1"/>
</dbReference>
<accession>A0A5B0M5L0</accession>
<dbReference type="InterPro" id="IPR013174">
    <property type="entry name" value="DPM3"/>
</dbReference>
<dbReference type="OrthoDB" id="2014333at2759"/>
<proteinExistence type="inferred from homology"/>
<keyword evidence="6 7" id="KW-0472">Membrane</keyword>
<gene>
    <name evidence="8" type="ORF">PGT21_020289</name>
    <name evidence="9" type="ORF">PGTUg99_005978</name>
</gene>
<evidence type="ECO:0000313" key="8">
    <source>
        <dbReference type="EMBL" id="KAA1071821.1"/>
    </source>
</evidence>
<dbReference type="Proteomes" id="UP000324748">
    <property type="component" value="Unassembled WGS sequence"/>
</dbReference>